<proteinExistence type="predicted"/>
<dbReference type="GO" id="GO:0008168">
    <property type="term" value="F:methyltransferase activity"/>
    <property type="evidence" value="ECO:0007669"/>
    <property type="project" value="UniProtKB-KW"/>
</dbReference>
<keyword evidence="4" id="KW-1185">Reference proteome</keyword>
<accession>A0A1C5HQQ2</accession>
<dbReference type="AlphaFoldDB" id="A0A1C5HQQ2"/>
<dbReference type="Pfam" id="PF13649">
    <property type="entry name" value="Methyltransf_25"/>
    <property type="match status" value="1"/>
</dbReference>
<dbReference type="EMBL" id="LT607754">
    <property type="protein sequence ID" value="SCG48312.1"/>
    <property type="molecule type" value="Genomic_DNA"/>
</dbReference>
<protein>
    <submittedName>
        <fullName evidence="3">Methyltransferase domain-containing protein</fullName>
    </submittedName>
</protein>
<evidence type="ECO:0000259" key="2">
    <source>
        <dbReference type="Pfam" id="PF13649"/>
    </source>
</evidence>
<name>A0A1C5HQQ2_9ACTN</name>
<feature type="compositionally biased region" description="Polar residues" evidence="1">
    <location>
        <begin position="1"/>
        <end position="18"/>
    </location>
</feature>
<evidence type="ECO:0000256" key="1">
    <source>
        <dbReference type="SAM" id="MobiDB-lite"/>
    </source>
</evidence>
<gene>
    <name evidence="3" type="ORF">GA0070613_1676</name>
</gene>
<dbReference type="InterPro" id="IPR029063">
    <property type="entry name" value="SAM-dependent_MTases_sf"/>
</dbReference>
<evidence type="ECO:0000313" key="3">
    <source>
        <dbReference type="EMBL" id="SCG48312.1"/>
    </source>
</evidence>
<dbReference type="Gene3D" id="3.40.50.150">
    <property type="entry name" value="Vaccinia Virus protein VP39"/>
    <property type="match status" value="1"/>
</dbReference>
<dbReference type="InterPro" id="IPR041698">
    <property type="entry name" value="Methyltransf_25"/>
</dbReference>
<feature type="domain" description="Methyltransferase" evidence="2">
    <location>
        <begin position="98"/>
        <end position="188"/>
    </location>
</feature>
<organism evidence="3 4">
    <name type="scientific">Micromonospora inositola</name>
    <dbReference type="NCBI Taxonomy" id="47865"/>
    <lineage>
        <taxon>Bacteria</taxon>
        <taxon>Bacillati</taxon>
        <taxon>Actinomycetota</taxon>
        <taxon>Actinomycetes</taxon>
        <taxon>Micromonosporales</taxon>
        <taxon>Micromonosporaceae</taxon>
        <taxon>Micromonospora</taxon>
    </lineage>
</organism>
<sequence length="278" mass="30243">MAQDTTATTDRSPDSVSAVTGEPTIGDVFGEMIRDAYAVATGIGPRPLAGGRLPRPVIEIIERDDGLVNGAPAAHYLDPPQAWPPHDHRAVDRVRGRVLDVGVGAGRIALHLQERGVPVTGLDTSAGALRVCRHRGVRDLVLGTVDEHVADGHRYDTFLLLGNNLGLIEGRERAPGFLAALAALARPGARIIAHGTDPYGTRDPVHTGYHELNRRRGRLGGQLRLRLRYRELGTEWFDYLVCSVDELAELVHGSPWRLVDVDDADRPYYLAMLELTGA</sequence>
<dbReference type="SUPFAM" id="SSF53335">
    <property type="entry name" value="S-adenosyl-L-methionine-dependent methyltransferases"/>
    <property type="match status" value="1"/>
</dbReference>
<evidence type="ECO:0000313" key="4">
    <source>
        <dbReference type="Proteomes" id="UP000198221"/>
    </source>
</evidence>
<dbReference type="Proteomes" id="UP000198221">
    <property type="component" value="Chromosome I"/>
</dbReference>
<reference evidence="4" key="1">
    <citation type="submission" date="2016-06" db="EMBL/GenBank/DDBJ databases">
        <authorList>
            <person name="Varghese N."/>
            <person name="Submissions Spin"/>
        </authorList>
    </citation>
    <scope>NUCLEOTIDE SEQUENCE [LARGE SCALE GENOMIC DNA]</scope>
    <source>
        <strain evidence="4">DSM 43819</strain>
    </source>
</reference>
<feature type="region of interest" description="Disordered" evidence="1">
    <location>
        <begin position="1"/>
        <end position="22"/>
    </location>
</feature>
<keyword evidence="3" id="KW-0808">Transferase</keyword>
<dbReference type="GO" id="GO:0032259">
    <property type="term" value="P:methylation"/>
    <property type="evidence" value="ECO:0007669"/>
    <property type="project" value="UniProtKB-KW"/>
</dbReference>
<keyword evidence="3" id="KW-0489">Methyltransferase</keyword>